<dbReference type="InterPro" id="IPR005232">
    <property type="entry name" value="LarE"/>
</dbReference>
<dbReference type="RefSeq" id="WP_011406851.1">
    <property type="nucleotide sequence ID" value="NZ_CATZNA010000053.1"/>
</dbReference>
<dbReference type="GO" id="GO:0016783">
    <property type="term" value="F:sulfurtransferase activity"/>
    <property type="evidence" value="ECO:0007669"/>
    <property type="project" value="InterPro"/>
</dbReference>
<dbReference type="PANTHER" id="PTHR43169:SF2">
    <property type="entry name" value="NAD_GMP SYNTHASE DOMAIN-CONTAINING PROTEIN"/>
    <property type="match status" value="1"/>
</dbReference>
<protein>
    <submittedName>
        <fullName evidence="1">TIGR00268 family protein</fullName>
    </submittedName>
</protein>
<proteinExistence type="predicted"/>
<dbReference type="GeneID" id="3856147"/>
<organism evidence="1 2">
    <name type="scientific">Methanosphaera stadtmanae</name>
    <dbReference type="NCBI Taxonomy" id="2317"/>
    <lineage>
        <taxon>Archaea</taxon>
        <taxon>Methanobacteriati</taxon>
        <taxon>Methanobacteriota</taxon>
        <taxon>Methanomada group</taxon>
        <taxon>Methanobacteria</taxon>
        <taxon>Methanobacteriales</taxon>
        <taxon>Methanobacteriaceae</taxon>
        <taxon>Methanosphaera</taxon>
    </lineage>
</organism>
<reference evidence="1 2" key="1">
    <citation type="submission" date="2017-05" db="EMBL/GenBank/DDBJ databases">
        <title>Host range expansion of the Methanosphaera genus to humans and monogastric animals involves recent and extensive reduction in genome content.</title>
        <authorList>
            <person name="Hoedt E.C."/>
            <person name="Volmer J.G."/>
            <person name="Parks D.H."/>
            <person name="Rosewarne C.P."/>
            <person name="Denman S.E."/>
            <person name="Mcsweeney C.S."/>
            <person name="O Cuiv P."/>
            <person name="Hugenholtz P."/>
            <person name="Tyson G.W."/>
            <person name="Morrison M."/>
        </authorList>
    </citation>
    <scope>NUCLEOTIDE SEQUENCE [LARGE SCALE GENOMIC DNA]</scope>
    <source>
        <strain evidence="1 2">PA5</strain>
    </source>
</reference>
<sequence>MKIEEKIEKLKEYLKDKKSILAFSAGSDSTLIAYILSQVSPNSVLVTIDNNMMPKDFINYTKEKAKELNLKHDVINVNFLKNPEFISNNQKRCYNCRKIMYLKIQELSYFNEYDYFLEGTNLTDLLEDRPGILVRKTYNMTSPLIECGITKNDVFNMIKYLNLTYSHNTTCLATRVKTNEEVSMEKFKLIDEAETYLKKYIKQENIRVRFDSYTATISIDEPLEVLDKNLIKNIRDKLQELGFKKVLLDITGYMKTKLTYNIDNNIYFYKLPYNIDLKRTYENIIENTKLGEESKLNSKTINYEDITIEDNGKISMPETNDFIDKFNKILPSIERKI</sequence>
<comment type="caution">
    <text evidence="1">The sequence shown here is derived from an EMBL/GenBank/DDBJ whole genome shotgun (WGS) entry which is preliminary data.</text>
</comment>
<accession>A0A328Q813</accession>
<dbReference type="InterPro" id="IPR014729">
    <property type="entry name" value="Rossmann-like_a/b/a_fold"/>
</dbReference>
<gene>
    <name evidence="1" type="ORF">CA615_06345</name>
</gene>
<dbReference type="NCBIfam" id="TIGR00268">
    <property type="entry name" value="ATP-dependent sacrificial sulfur transferase LarE"/>
    <property type="match status" value="1"/>
</dbReference>
<dbReference type="SUPFAM" id="SSF52402">
    <property type="entry name" value="Adenine nucleotide alpha hydrolases-like"/>
    <property type="match status" value="1"/>
</dbReference>
<dbReference type="InterPro" id="IPR052188">
    <property type="entry name" value="Ni-pincer_cofactor_biosynth"/>
</dbReference>
<dbReference type="Gene3D" id="3.40.50.620">
    <property type="entry name" value="HUPs"/>
    <property type="match status" value="1"/>
</dbReference>
<evidence type="ECO:0000313" key="2">
    <source>
        <dbReference type="Proteomes" id="UP000248557"/>
    </source>
</evidence>
<dbReference type="EMBL" id="NGJK01000080">
    <property type="protein sequence ID" value="RAP02648.1"/>
    <property type="molecule type" value="Genomic_DNA"/>
</dbReference>
<evidence type="ECO:0000313" key="1">
    <source>
        <dbReference type="EMBL" id="RAP02648.1"/>
    </source>
</evidence>
<dbReference type="AlphaFoldDB" id="A0A328Q813"/>
<name>A0A328Q813_9EURY</name>
<dbReference type="Proteomes" id="UP000248557">
    <property type="component" value="Unassembled WGS sequence"/>
</dbReference>
<dbReference type="PANTHER" id="PTHR43169">
    <property type="entry name" value="EXSB FAMILY PROTEIN"/>
    <property type="match status" value="1"/>
</dbReference>
<dbReference type="OMA" id="DYRPGIQ"/>